<keyword evidence="7" id="KW-0007">Acetylation</keyword>
<dbReference type="Gene3D" id="3.30.200.20">
    <property type="entry name" value="Phosphorylase Kinase, domain 1"/>
    <property type="match status" value="1"/>
</dbReference>
<keyword evidence="2" id="KW-0444">Lipid biosynthesis</keyword>
<evidence type="ECO:0000256" key="4">
    <source>
        <dbReference type="ARBA" id="ARBA00022741"/>
    </source>
</evidence>
<dbReference type="GO" id="GO:0005524">
    <property type="term" value="F:ATP binding"/>
    <property type="evidence" value="ECO:0007669"/>
    <property type="project" value="UniProtKB-KW"/>
</dbReference>
<dbReference type="GeneID" id="115478396"/>
<dbReference type="GO" id="GO:0006646">
    <property type="term" value="P:phosphatidylethanolamine biosynthetic process"/>
    <property type="evidence" value="ECO:0007669"/>
    <property type="project" value="TreeGrafter"/>
</dbReference>
<dbReference type="KEGG" id="muo:115478396"/>
<evidence type="ECO:0000256" key="13">
    <source>
        <dbReference type="ARBA" id="ARBA00038874"/>
    </source>
</evidence>
<evidence type="ECO:0000256" key="9">
    <source>
        <dbReference type="ARBA" id="ARBA00023209"/>
    </source>
</evidence>
<dbReference type="EC" id="2.7.1.32" evidence="16"/>
<evidence type="ECO:0000256" key="11">
    <source>
        <dbReference type="ARBA" id="ARBA00037883"/>
    </source>
</evidence>
<proteinExistence type="inferred from homology"/>
<dbReference type="FunCoup" id="A0A6P7Z751">
    <property type="interactions" value="799"/>
</dbReference>
<reference evidence="20" key="1">
    <citation type="submission" date="2025-08" db="UniProtKB">
        <authorList>
            <consortium name="RefSeq"/>
        </authorList>
    </citation>
    <scope>IDENTIFICATION</scope>
</reference>
<dbReference type="GO" id="GO:0004305">
    <property type="term" value="F:ethanolamine kinase activity"/>
    <property type="evidence" value="ECO:0007669"/>
    <property type="project" value="UniProtKB-EC"/>
</dbReference>
<dbReference type="PANTHER" id="PTHR22603">
    <property type="entry name" value="CHOLINE/ETHANOALAMINE KINASE"/>
    <property type="match status" value="1"/>
</dbReference>
<dbReference type="RefSeq" id="XP_030071554.1">
    <property type="nucleotide sequence ID" value="XM_030215694.1"/>
</dbReference>
<dbReference type="OrthoDB" id="3649325at2759"/>
<dbReference type="AlphaFoldDB" id="A0A6P7Z751"/>
<evidence type="ECO:0000313" key="19">
    <source>
        <dbReference type="Proteomes" id="UP000515156"/>
    </source>
</evidence>
<evidence type="ECO:0000256" key="12">
    <source>
        <dbReference type="ARBA" id="ARBA00038211"/>
    </source>
</evidence>
<dbReference type="FunFam" id="3.90.1200.10:FF:000005">
    <property type="entry name" value="Choline kinase alpha"/>
    <property type="match status" value="1"/>
</dbReference>
<gene>
    <name evidence="20" type="primary">CHKB</name>
</gene>
<dbReference type="InParanoid" id="A0A6P7Z751"/>
<evidence type="ECO:0000256" key="18">
    <source>
        <dbReference type="SAM" id="MobiDB-lite"/>
    </source>
</evidence>
<keyword evidence="6" id="KW-0067">ATP-binding</keyword>
<dbReference type="Gene3D" id="3.90.1200.10">
    <property type="match status" value="1"/>
</dbReference>
<dbReference type="GO" id="GO:0004103">
    <property type="term" value="F:choline kinase activity"/>
    <property type="evidence" value="ECO:0007669"/>
    <property type="project" value="UniProtKB-EC"/>
</dbReference>
<dbReference type="CDD" id="cd05156">
    <property type="entry name" value="ChoK_euk"/>
    <property type="match status" value="1"/>
</dbReference>
<sequence length="428" mass="49029">MHRAVDGAAAPPEPSGAAGGGAALSKEDSEAELHACGRKEEVSQEMRMKAFDWCREFLGGAWRLVRLEDFSIAVVRGISNDHITIHFNVATKRGNPRAVPFSALCGQSGGLSNLLYKCSLPDYIVNVGEEPRQVLLRVYGAILQGVDSLVLQSVMFAILAERTLGPRLYGIFPQGRLEQYIPSRRLHTQDLQNPDISSEIAVKISRFHKMKMPFNKEPKWLFGTMESYMKQISDLTFTRDSHIKKFNKLKTYNLEKEMKSLRGLLECTPSPTVFCHNDVQEGNILLLANQDPSSRDRLMLIDFEYSSYNYRGFDIGNHFCEWIYDYTYDKWPFYKASQSNYPNRDQQLHFIRHYLSESSGNGGVKTKKEQSQTEEEMIVETNRFALASHFFWGLWSIVQAKMSTIEFGYLDYAQSRFEAYFSQKNAWS</sequence>
<dbReference type="Proteomes" id="UP000515156">
    <property type="component" value="Chromosome 10"/>
</dbReference>
<evidence type="ECO:0000256" key="16">
    <source>
        <dbReference type="ARBA" id="ARBA00066350"/>
    </source>
</evidence>
<dbReference type="EC" id="2.7.1.82" evidence="13"/>
<accession>A0A6P7Z751</accession>
<evidence type="ECO:0000256" key="14">
    <source>
        <dbReference type="ARBA" id="ARBA00050770"/>
    </source>
</evidence>
<evidence type="ECO:0000256" key="6">
    <source>
        <dbReference type="ARBA" id="ARBA00022840"/>
    </source>
</evidence>
<evidence type="ECO:0000256" key="1">
    <source>
        <dbReference type="ARBA" id="ARBA00005189"/>
    </source>
</evidence>
<evidence type="ECO:0000256" key="2">
    <source>
        <dbReference type="ARBA" id="ARBA00022516"/>
    </source>
</evidence>
<keyword evidence="19" id="KW-1185">Reference proteome</keyword>
<evidence type="ECO:0000313" key="20">
    <source>
        <dbReference type="RefSeq" id="XP_030071554.1"/>
    </source>
</evidence>
<keyword evidence="10" id="KW-1208">Phospholipid metabolism</keyword>
<evidence type="ECO:0000256" key="10">
    <source>
        <dbReference type="ARBA" id="ARBA00023264"/>
    </source>
</evidence>
<keyword evidence="5 20" id="KW-0418">Kinase</keyword>
<keyword evidence="4" id="KW-0547">Nucleotide-binding</keyword>
<keyword evidence="9" id="KW-0594">Phospholipid biosynthesis</keyword>
<name>A0A6P7Z751_9AMPH</name>
<dbReference type="SUPFAM" id="SSF56112">
    <property type="entry name" value="Protein kinase-like (PK-like)"/>
    <property type="match status" value="1"/>
</dbReference>
<dbReference type="CTD" id="1120"/>
<evidence type="ECO:0000256" key="3">
    <source>
        <dbReference type="ARBA" id="ARBA00022679"/>
    </source>
</evidence>
<evidence type="ECO:0000256" key="7">
    <source>
        <dbReference type="ARBA" id="ARBA00022990"/>
    </source>
</evidence>
<dbReference type="PANTHER" id="PTHR22603:SF35">
    <property type="entry name" value="CHOLINE_ETHANOLAMINE KINASE"/>
    <property type="match status" value="1"/>
</dbReference>
<comment type="pathway">
    <text evidence="1">Lipid metabolism.</text>
</comment>
<comment type="similarity">
    <text evidence="12">Belongs to the choline/ethanolamine kinase family.</text>
</comment>
<evidence type="ECO:0000256" key="5">
    <source>
        <dbReference type="ARBA" id="ARBA00022777"/>
    </source>
</evidence>
<comment type="catalytic activity">
    <reaction evidence="14">
        <text>ethanolamine + ATP = phosphoethanolamine + ADP + H(+)</text>
        <dbReference type="Rhea" id="RHEA:13069"/>
        <dbReference type="ChEBI" id="CHEBI:15378"/>
        <dbReference type="ChEBI" id="CHEBI:30616"/>
        <dbReference type="ChEBI" id="CHEBI:57603"/>
        <dbReference type="ChEBI" id="CHEBI:58190"/>
        <dbReference type="ChEBI" id="CHEBI:456216"/>
        <dbReference type="EC" id="2.7.1.82"/>
    </reaction>
    <physiologicalReaction direction="left-to-right" evidence="14">
        <dbReference type="Rhea" id="RHEA:13070"/>
    </physiologicalReaction>
</comment>
<feature type="region of interest" description="Disordered" evidence="18">
    <location>
        <begin position="1"/>
        <end position="24"/>
    </location>
</feature>
<keyword evidence="8" id="KW-0443">Lipid metabolism</keyword>
<evidence type="ECO:0000256" key="15">
    <source>
        <dbReference type="ARBA" id="ARBA00052454"/>
    </source>
</evidence>
<comment type="pathway">
    <text evidence="11">Phospholipid metabolism; phosphatidylethanolamine biosynthesis; phosphatidylethanolamine from ethanolamine: step 1/3.</text>
</comment>
<dbReference type="InterPro" id="IPR011009">
    <property type="entry name" value="Kinase-like_dom_sf"/>
</dbReference>
<comment type="catalytic activity">
    <reaction evidence="15">
        <text>choline + ATP = phosphocholine + ADP + H(+)</text>
        <dbReference type="Rhea" id="RHEA:12837"/>
        <dbReference type="ChEBI" id="CHEBI:15354"/>
        <dbReference type="ChEBI" id="CHEBI:15378"/>
        <dbReference type="ChEBI" id="CHEBI:30616"/>
        <dbReference type="ChEBI" id="CHEBI:295975"/>
        <dbReference type="ChEBI" id="CHEBI:456216"/>
        <dbReference type="EC" id="2.7.1.32"/>
    </reaction>
    <physiologicalReaction direction="left-to-right" evidence="15">
        <dbReference type="Rhea" id="RHEA:12838"/>
    </physiologicalReaction>
</comment>
<evidence type="ECO:0000256" key="17">
    <source>
        <dbReference type="ARBA" id="ARBA00081737"/>
    </source>
</evidence>
<organism evidence="19 20">
    <name type="scientific">Microcaecilia unicolor</name>
    <dbReference type="NCBI Taxonomy" id="1415580"/>
    <lineage>
        <taxon>Eukaryota</taxon>
        <taxon>Metazoa</taxon>
        <taxon>Chordata</taxon>
        <taxon>Craniata</taxon>
        <taxon>Vertebrata</taxon>
        <taxon>Euteleostomi</taxon>
        <taxon>Amphibia</taxon>
        <taxon>Gymnophiona</taxon>
        <taxon>Siphonopidae</taxon>
        <taxon>Microcaecilia</taxon>
    </lineage>
</organism>
<keyword evidence="3" id="KW-0808">Transferase</keyword>
<evidence type="ECO:0000256" key="8">
    <source>
        <dbReference type="ARBA" id="ARBA00023098"/>
    </source>
</evidence>
<dbReference type="GO" id="GO:0005737">
    <property type="term" value="C:cytoplasm"/>
    <property type="evidence" value="ECO:0007669"/>
    <property type="project" value="TreeGrafter"/>
</dbReference>
<protein>
    <recommendedName>
        <fullName evidence="17">Ethanolamine kinase</fullName>
        <ecNumber evidence="16">2.7.1.32</ecNumber>
        <ecNumber evidence="13">2.7.1.82</ecNumber>
    </recommendedName>
</protein>
<dbReference type="Pfam" id="PF01633">
    <property type="entry name" value="Choline_kinase"/>
    <property type="match status" value="1"/>
</dbReference>